<reference evidence="2" key="1">
    <citation type="submission" date="2016-10" db="EMBL/GenBank/DDBJ databases">
        <authorList>
            <person name="Varghese N."/>
            <person name="Submissions S."/>
        </authorList>
    </citation>
    <scope>NUCLEOTIDE SEQUENCE [LARGE SCALE GENOMIC DNA]</scope>
    <source>
        <strain evidence="2">JCM 2783</strain>
    </source>
</reference>
<name>A0A1I1V4L0_PSEOC</name>
<accession>A0A1I1V4L0</accession>
<organism evidence="1 2">
    <name type="scientific">Pseudomonas straminea</name>
    <dbReference type="NCBI Taxonomy" id="47882"/>
    <lineage>
        <taxon>Bacteria</taxon>
        <taxon>Pseudomonadati</taxon>
        <taxon>Pseudomonadota</taxon>
        <taxon>Gammaproteobacteria</taxon>
        <taxon>Pseudomonadales</taxon>
        <taxon>Pseudomonadaceae</taxon>
        <taxon>Phytopseudomonas</taxon>
    </lineage>
</organism>
<dbReference type="EMBL" id="FOMO01000004">
    <property type="protein sequence ID" value="SFD76958.1"/>
    <property type="molecule type" value="Genomic_DNA"/>
</dbReference>
<gene>
    <name evidence="1" type="ORF">SAMN05216372_10415</name>
</gene>
<keyword evidence="2" id="KW-1185">Reference proteome</keyword>
<dbReference type="Proteomes" id="UP000243950">
    <property type="component" value="Unassembled WGS sequence"/>
</dbReference>
<protein>
    <submittedName>
        <fullName evidence="1">Uncharacterized protein</fullName>
    </submittedName>
</protein>
<proteinExistence type="predicted"/>
<evidence type="ECO:0000313" key="1">
    <source>
        <dbReference type="EMBL" id="SFD76958.1"/>
    </source>
</evidence>
<dbReference type="AlphaFoldDB" id="A0A1I1V4L0"/>
<sequence>MELSQRLRRFLLLICQSRSGQCLSTDPGKTATRRMGRAA</sequence>
<evidence type="ECO:0000313" key="2">
    <source>
        <dbReference type="Proteomes" id="UP000243950"/>
    </source>
</evidence>